<proteinExistence type="predicted"/>
<dbReference type="Gramene" id="TVU14055">
    <property type="protein sequence ID" value="TVU14055"/>
    <property type="gene ID" value="EJB05_37501"/>
</dbReference>
<dbReference type="GO" id="GO:0003712">
    <property type="term" value="F:transcription coregulator activity"/>
    <property type="evidence" value="ECO:0007669"/>
    <property type="project" value="TreeGrafter"/>
</dbReference>
<dbReference type="PANTHER" id="PTHR23335:SF1">
    <property type="entry name" value="CALMODULIN-BINDING TRANSCRIPTION ACTIVATOR, ISOFORM F"/>
    <property type="match status" value="1"/>
</dbReference>
<sequence length="196" mass="22116">MFHLQEMASRIREVVVNVGALSEFSTNYMDLVVIAISWRKGADVDISLGLGPLRKDDCYISCCWCISYSSHQSHCTRGKTAAFLASERGHMVLQAIFQKFYDKAAVSIQKKNKGWKGRKKFLDIRRIAVNIQAHGLRGFQAEQPTMIEEEEDDDDDDDFGDDEATNIFRRQKDDALKEAVSRVPSMVNSSEVSSNA</sequence>
<reference evidence="2 3" key="1">
    <citation type="journal article" date="2019" name="Sci. Rep.">
        <title>A high-quality genome of Eragrostis curvula grass provides insights into Poaceae evolution and supports new strategies to enhance forage quality.</title>
        <authorList>
            <person name="Carballo J."/>
            <person name="Santos B.A.C.M."/>
            <person name="Zappacosta D."/>
            <person name="Garbus I."/>
            <person name="Selva J.P."/>
            <person name="Gallo C.A."/>
            <person name="Diaz A."/>
            <person name="Albertini E."/>
            <person name="Caccamo M."/>
            <person name="Echenique V."/>
        </authorList>
    </citation>
    <scope>NUCLEOTIDE SEQUENCE [LARGE SCALE GENOMIC DNA]</scope>
    <source>
        <strain evidence="3">cv. Victoria</strain>
        <tissue evidence="2">Leaf</tissue>
    </source>
</reference>
<feature type="compositionally biased region" description="Acidic residues" evidence="1">
    <location>
        <begin position="147"/>
        <end position="164"/>
    </location>
</feature>
<gene>
    <name evidence="2" type="ORF">EJB05_37501</name>
</gene>
<dbReference type="PROSITE" id="PS50096">
    <property type="entry name" value="IQ"/>
    <property type="match status" value="1"/>
</dbReference>
<evidence type="ECO:0000256" key="1">
    <source>
        <dbReference type="SAM" id="MobiDB-lite"/>
    </source>
</evidence>
<feature type="region of interest" description="Disordered" evidence="1">
    <location>
        <begin position="140"/>
        <end position="172"/>
    </location>
</feature>
<comment type="caution">
    <text evidence="2">The sequence shown here is derived from an EMBL/GenBank/DDBJ whole genome shotgun (WGS) entry which is preliminary data.</text>
</comment>
<evidence type="ECO:0000313" key="3">
    <source>
        <dbReference type="Proteomes" id="UP000324897"/>
    </source>
</evidence>
<accession>A0A5J9TS08</accession>
<dbReference type="OrthoDB" id="10627904at2759"/>
<dbReference type="EMBL" id="RWGY01000031">
    <property type="protein sequence ID" value="TVU14055.1"/>
    <property type="molecule type" value="Genomic_DNA"/>
</dbReference>
<protein>
    <submittedName>
        <fullName evidence="2">Uncharacterized protein</fullName>
    </submittedName>
</protein>
<keyword evidence="3" id="KW-1185">Reference proteome</keyword>
<dbReference type="Gene3D" id="1.20.5.190">
    <property type="match status" value="1"/>
</dbReference>
<name>A0A5J9TS08_9POAL</name>
<dbReference type="GO" id="GO:0003690">
    <property type="term" value="F:double-stranded DNA binding"/>
    <property type="evidence" value="ECO:0007669"/>
    <property type="project" value="TreeGrafter"/>
</dbReference>
<dbReference type="GO" id="GO:0006357">
    <property type="term" value="P:regulation of transcription by RNA polymerase II"/>
    <property type="evidence" value="ECO:0007669"/>
    <property type="project" value="TreeGrafter"/>
</dbReference>
<dbReference type="PANTHER" id="PTHR23335">
    <property type="entry name" value="CALMODULIN-BINDING TRANSCRIPTION ACTIVATOR CAMTA"/>
    <property type="match status" value="1"/>
</dbReference>
<dbReference type="GO" id="GO:0005634">
    <property type="term" value="C:nucleus"/>
    <property type="evidence" value="ECO:0007669"/>
    <property type="project" value="TreeGrafter"/>
</dbReference>
<dbReference type="AlphaFoldDB" id="A0A5J9TS08"/>
<organism evidence="2 3">
    <name type="scientific">Eragrostis curvula</name>
    <name type="common">weeping love grass</name>
    <dbReference type="NCBI Taxonomy" id="38414"/>
    <lineage>
        <taxon>Eukaryota</taxon>
        <taxon>Viridiplantae</taxon>
        <taxon>Streptophyta</taxon>
        <taxon>Embryophyta</taxon>
        <taxon>Tracheophyta</taxon>
        <taxon>Spermatophyta</taxon>
        <taxon>Magnoliopsida</taxon>
        <taxon>Liliopsida</taxon>
        <taxon>Poales</taxon>
        <taxon>Poaceae</taxon>
        <taxon>PACMAD clade</taxon>
        <taxon>Chloridoideae</taxon>
        <taxon>Eragrostideae</taxon>
        <taxon>Eragrostidinae</taxon>
        <taxon>Eragrostis</taxon>
    </lineage>
</organism>
<dbReference type="Proteomes" id="UP000324897">
    <property type="component" value="Unassembled WGS sequence"/>
</dbReference>
<evidence type="ECO:0000313" key="2">
    <source>
        <dbReference type="EMBL" id="TVU14055.1"/>
    </source>
</evidence>